<dbReference type="EMBL" id="MT142622">
    <property type="protein sequence ID" value="QJA86202.1"/>
    <property type="molecule type" value="Genomic_DNA"/>
</dbReference>
<proteinExistence type="predicted"/>
<dbReference type="AlphaFoldDB" id="A0A6M3KWW9"/>
<accession>A0A6M3KWW9</accession>
<protein>
    <submittedName>
        <fullName evidence="1">Uncharacterized protein</fullName>
    </submittedName>
</protein>
<sequence>MSNKVHGEPVNEYLSAEKAQYRESVWSAFAEAVPDVTTARVLFFPGRHGLEIPVALSHGFKEENLIACDENAAIIATAKWRKEYPAIRCYGTSLSRTIPRLAQDGVRLDAANLDFCSSLCHDLMSDICMLLDSQPAEAGMNLAVTILKGREDKAVADMARLVFRETNGAVDRLRVIQAWLARNGYFNRTLHRGEYRSGSKNMAFAVFATRHRDKIDAQYARFFEAHLPEVEALLALDDRVTERLPTQEFLALQEEFLERRKALLVLEDALDKALLGSWQYSPSFGRFSRAGGRWYALRNIPYRRQRFPFIGTAAWHKEMKDENAHLRQRLVASESEKSQLLQAGRAYN</sequence>
<organism evidence="1">
    <name type="scientific">viral metagenome</name>
    <dbReference type="NCBI Taxonomy" id="1070528"/>
    <lineage>
        <taxon>unclassified sequences</taxon>
        <taxon>metagenomes</taxon>
        <taxon>organismal metagenomes</taxon>
    </lineage>
</organism>
<gene>
    <name evidence="1" type="ORF">MM415B02115_0004</name>
</gene>
<evidence type="ECO:0000313" key="1">
    <source>
        <dbReference type="EMBL" id="QJA86202.1"/>
    </source>
</evidence>
<name>A0A6M3KWW9_9ZZZZ</name>
<reference evidence="1" key="1">
    <citation type="submission" date="2020-03" db="EMBL/GenBank/DDBJ databases">
        <title>The deep terrestrial virosphere.</title>
        <authorList>
            <person name="Holmfeldt K."/>
            <person name="Nilsson E."/>
            <person name="Simone D."/>
            <person name="Lopez-Fernandez M."/>
            <person name="Wu X."/>
            <person name="de Brujin I."/>
            <person name="Lundin D."/>
            <person name="Andersson A."/>
            <person name="Bertilsson S."/>
            <person name="Dopson M."/>
        </authorList>
    </citation>
    <scope>NUCLEOTIDE SEQUENCE</scope>
    <source>
        <strain evidence="1">MM415B02115</strain>
    </source>
</reference>